<dbReference type="PROSITE" id="PS00518">
    <property type="entry name" value="ZF_RING_1"/>
    <property type="match status" value="1"/>
</dbReference>
<keyword evidence="4" id="KW-0812">Transmembrane</keyword>
<evidence type="ECO:0000313" key="5">
    <source>
        <dbReference type="EMBL" id="EEY56516.1"/>
    </source>
</evidence>
<dbReference type="OrthoDB" id="442087at2759"/>
<dbReference type="VEuPathDB" id="FungiDB:PITG_10054"/>
<evidence type="ECO:0000256" key="1">
    <source>
        <dbReference type="ARBA" id="ARBA00022723"/>
    </source>
</evidence>
<proteinExistence type="predicted"/>
<sequence length="509" mass="56407">MMPLVSPPRTASAPSYRASDATQSSYNVYQAIPDFTALHSDPRPRQHFEEERFPLPPFRPRHRVRQPRGCNLVRPYTLAGEITRMVLYNGCSAALSITAALIVWVMAALSVLMIPLCGCGVSVFNGLLHAVFYLCCTDAFIYNALAASSADCIDMDLAEWGVDVTSSELHPLLPIRVPPPIGGAGEQMFEPCPRFERSLGTPSPRSVLAVAYFGCFKLLVGAGQVITVTLVLGVLGFLIGDKRVPIHLDTLTVQHPFAVYTTTFGLLLIALALLHGMTRVSKLVTRFFCCDALSCCKHQICFRCLSKTCSKAVKNSILPTCWKCDKEIALKQVELALSRSEFASYMAWYRNEASPTATCVSCVVKKKRDEFRVAPCGHNYCQPCLLRMCRLALGDRALVPLRCCKKELPDDYVREALEKPQDYAKYQKLVREKDWKVSDLQSDAEYSATVRAMGGKQCPGCGIGVQRDFGCVHIACPNGHQFCYTCLRFWGSCNCPLIPEAELRQILGE</sequence>
<dbReference type="EMBL" id="DS028134">
    <property type="protein sequence ID" value="EEY56516.1"/>
    <property type="molecule type" value="Genomic_DNA"/>
</dbReference>
<dbReference type="AlphaFoldDB" id="D0NE71"/>
<dbReference type="SUPFAM" id="SSF57850">
    <property type="entry name" value="RING/U-box"/>
    <property type="match status" value="2"/>
</dbReference>
<accession>D0NE71</accession>
<feature type="transmembrane region" description="Helical" evidence="4">
    <location>
        <begin position="207"/>
        <end position="237"/>
    </location>
</feature>
<dbReference type="GO" id="GO:0008270">
    <property type="term" value="F:zinc ion binding"/>
    <property type="evidence" value="ECO:0007669"/>
    <property type="project" value="UniProtKB-KW"/>
</dbReference>
<dbReference type="KEGG" id="pif:PITG_10054"/>
<dbReference type="STRING" id="403677.D0NE71"/>
<reference evidence="6" key="1">
    <citation type="journal article" date="2009" name="Nature">
        <title>Genome sequence and analysis of the Irish potato famine pathogen Phytophthora infestans.</title>
        <authorList>
            <consortium name="The Broad Institute Genome Sequencing Platform"/>
            <person name="Haas B.J."/>
            <person name="Kamoun S."/>
            <person name="Zody M.C."/>
            <person name="Jiang R.H."/>
            <person name="Handsaker R.E."/>
            <person name="Cano L.M."/>
            <person name="Grabherr M."/>
            <person name="Kodira C.D."/>
            <person name="Raffaele S."/>
            <person name="Torto-Alalibo T."/>
            <person name="Bozkurt T.O."/>
            <person name="Ah-Fong A.M."/>
            <person name="Alvarado L."/>
            <person name="Anderson V.L."/>
            <person name="Armstrong M.R."/>
            <person name="Avrova A."/>
            <person name="Baxter L."/>
            <person name="Beynon J."/>
            <person name="Boevink P.C."/>
            <person name="Bollmann S.R."/>
            <person name="Bos J.I."/>
            <person name="Bulone V."/>
            <person name="Cai G."/>
            <person name="Cakir C."/>
            <person name="Carrington J.C."/>
            <person name="Chawner M."/>
            <person name="Conti L."/>
            <person name="Costanzo S."/>
            <person name="Ewan R."/>
            <person name="Fahlgren N."/>
            <person name="Fischbach M.A."/>
            <person name="Fugelstad J."/>
            <person name="Gilroy E.M."/>
            <person name="Gnerre S."/>
            <person name="Green P.J."/>
            <person name="Grenville-Briggs L.J."/>
            <person name="Griffith J."/>
            <person name="Grunwald N.J."/>
            <person name="Horn K."/>
            <person name="Horner N.R."/>
            <person name="Hu C.H."/>
            <person name="Huitema E."/>
            <person name="Jeong D.H."/>
            <person name="Jones A.M."/>
            <person name="Jones J.D."/>
            <person name="Jones R.W."/>
            <person name="Karlsson E.K."/>
            <person name="Kunjeti S.G."/>
            <person name="Lamour K."/>
            <person name="Liu Z."/>
            <person name="Ma L."/>
            <person name="Maclean D."/>
            <person name="Chibucos M.C."/>
            <person name="McDonald H."/>
            <person name="McWalters J."/>
            <person name="Meijer H.J."/>
            <person name="Morgan W."/>
            <person name="Morris P.F."/>
            <person name="Munro C.A."/>
            <person name="O'Neill K."/>
            <person name="Ospina-Giraldo M."/>
            <person name="Pinzon A."/>
            <person name="Pritchard L."/>
            <person name="Ramsahoye B."/>
            <person name="Ren Q."/>
            <person name="Restrepo S."/>
            <person name="Roy S."/>
            <person name="Sadanandom A."/>
            <person name="Savidor A."/>
            <person name="Schornack S."/>
            <person name="Schwartz D.C."/>
            <person name="Schumann U.D."/>
            <person name="Schwessinger B."/>
            <person name="Seyer L."/>
            <person name="Sharpe T."/>
            <person name="Silvar C."/>
            <person name="Song J."/>
            <person name="Studholme D.J."/>
            <person name="Sykes S."/>
            <person name="Thines M."/>
            <person name="van de Vondervoort P.J."/>
            <person name="Phuntumart V."/>
            <person name="Wawra S."/>
            <person name="Weide R."/>
            <person name="Win J."/>
            <person name="Young C."/>
            <person name="Zhou S."/>
            <person name="Fry W."/>
            <person name="Meyers B.C."/>
            <person name="van West P."/>
            <person name="Ristaino J."/>
            <person name="Govers F."/>
            <person name="Birch P.R."/>
            <person name="Whisson S.C."/>
            <person name="Judelson H.S."/>
            <person name="Nusbaum C."/>
        </authorList>
    </citation>
    <scope>NUCLEOTIDE SEQUENCE [LARGE SCALE GENOMIC DNA]</scope>
    <source>
        <strain evidence="6">T30-4</strain>
    </source>
</reference>
<dbReference type="CDD" id="cd20336">
    <property type="entry name" value="Rcat_RBR"/>
    <property type="match status" value="1"/>
</dbReference>
<dbReference type="HOGENOM" id="CLU_041229_0_0_1"/>
<keyword evidence="6" id="KW-1185">Reference proteome</keyword>
<evidence type="ECO:0000256" key="3">
    <source>
        <dbReference type="ARBA" id="ARBA00022833"/>
    </source>
</evidence>
<keyword evidence="3" id="KW-0862">Zinc</keyword>
<feature type="transmembrane region" description="Helical" evidence="4">
    <location>
        <begin position="113"/>
        <end position="135"/>
    </location>
</feature>
<name>D0NE71_PHYIT</name>
<feature type="transmembrane region" description="Helical" evidence="4">
    <location>
        <begin position="86"/>
        <end position="107"/>
    </location>
</feature>
<keyword evidence="4" id="KW-1133">Transmembrane helix</keyword>
<evidence type="ECO:0000256" key="4">
    <source>
        <dbReference type="SAM" id="Phobius"/>
    </source>
</evidence>
<evidence type="ECO:0000313" key="6">
    <source>
        <dbReference type="Proteomes" id="UP000006643"/>
    </source>
</evidence>
<dbReference type="InParanoid" id="D0NE71"/>
<dbReference type="InterPro" id="IPR017907">
    <property type="entry name" value="Znf_RING_CS"/>
</dbReference>
<dbReference type="Gene3D" id="1.20.120.1750">
    <property type="match status" value="1"/>
</dbReference>
<keyword evidence="2" id="KW-0863">Zinc-finger</keyword>
<dbReference type="RefSeq" id="XP_002902590.1">
    <property type="nucleotide sequence ID" value="XM_002902544.1"/>
</dbReference>
<feature type="transmembrane region" description="Helical" evidence="4">
    <location>
        <begin position="257"/>
        <end position="277"/>
    </location>
</feature>
<dbReference type="GeneID" id="9474896"/>
<evidence type="ECO:0000256" key="2">
    <source>
        <dbReference type="ARBA" id="ARBA00022771"/>
    </source>
</evidence>
<evidence type="ECO:0008006" key="7">
    <source>
        <dbReference type="Google" id="ProtNLM"/>
    </source>
</evidence>
<dbReference type="Proteomes" id="UP000006643">
    <property type="component" value="Unassembled WGS sequence"/>
</dbReference>
<protein>
    <recommendedName>
        <fullName evidence="7">RING-type domain-containing protein</fullName>
    </recommendedName>
</protein>
<dbReference type="OMA" id="RFFCCET"/>
<keyword evidence="4" id="KW-0472">Membrane</keyword>
<keyword evidence="1" id="KW-0479">Metal-binding</keyword>
<organism evidence="5 6">
    <name type="scientific">Phytophthora infestans (strain T30-4)</name>
    <name type="common">Potato late blight agent</name>
    <dbReference type="NCBI Taxonomy" id="403677"/>
    <lineage>
        <taxon>Eukaryota</taxon>
        <taxon>Sar</taxon>
        <taxon>Stramenopiles</taxon>
        <taxon>Oomycota</taxon>
        <taxon>Peronosporomycetes</taxon>
        <taxon>Peronosporales</taxon>
        <taxon>Peronosporaceae</taxon>
        <taxon>Phytophthora</taxon>
    </lineage>
</organism>
<dbReference type="eggNOG" id="ENOG502SKFH">
    <property type="taxonomic scope" value="Eukaryota"/>
</dbReference>
<gene>
    <name evidence="5" type="ORF">PITG_10054</name>
</gene>